<organism evidence="11 12">
    <name type="scientific">Buttiauxella brennerae ATCC 51605</name>
    <dbReference type="NCBI Taxonomy" id="1354251"/>
    <lineage>
        <taxon>Bacteria</taxon>
        <taxon>Pseudomonadati</taxon>
        <taxon>Pseudomonadota</taxon>
        <taxon>Gammaproteobacteria</taxon>
        <taxon>Enterobacterales</taxon>
        <taxon>Enterobacteriaceae</taxon>
        <taxon>Buttiauxella</taxon>
    </lineage>
</organism>
<keyword evidence="7" id="KW-0406">Ion transport</keyword>
<proteinExistence type="inferred from homology"/>
<dbReference type="AlphaFoldDB" id="A0A1B7IKS9"/>
<evidence type="ECO:0000259" key="8">
    <source>
        <dbReference type="Pfam" id="PF00924"/>
    </source>
</evidence>
<dbReference type="PANTHER" id="PTHR30221">
    <property type="entry name" value="SMALL-CONDUCTANCE MECHANOSENSITIVE CHANNEL"/>
    <property type="match status" value="1"/>
</dbReference>
<dbReference type="EMBL" id="LXER01000027">
    <property type="protein sequence ID" value="OAT30112.1"/>
    <property type="molecule type" value="Genomic_DNA"/>
</dbReference>
<feature type="domain" description="Mechanosensitive ion channel MscS" evidence="8">
    <location>
        <begin position="114"/>
        <end position="180"/>
    </location>
</feature>
<dbReference type="Gene3D" id="2.30.30.60">
    <property type="match status" value="1"/>
</dbReference>
<dbReference type="SUPFAM" id="SSF82689">
    <property type="entry name" value="Mechanosensitive channel protein MscS (YggB), C-terminal domain"/>
    <property type="match status" value="1"/>
</dbReference>
<dbReference type="SUPFAM" id="SSF82861">
    <property type="entry name" value="Mechanosensitive channel protein MscS (YggB), transmembrane region"/>
    <property type="match status" value="1"/>
</dbReference>
<feature type="transmembrane region" description="Helical" evidence="7">
    <location>
        <begin position="65"/>
        <end position="90"/>
    </location>
</feature>
<dbReference type="InterPro" id="IPR006686">
    <property type="entry name" value="MscS_channel_CS"/>
</dbReference>
<dbReference type="OrthoDB" id="9809206at2"/>
<comment type="subcellular location">
    <subcellularLocation>
        <location evidence="7">Cell inner membrane</location>
        <topology evidence="7">Multi-pass membrane protein</topology>
    </subcellularLocation>
    <subcellularLocation>
        <location evidence="1">Cell membrane</location>
        <topology evidence="1">Multi-pass membrane protein</topology>
    </subcellularLocation>
</comment>
<comment type="caution">
    <text evidence="11">The sequence shown here is derived from an EMBL/GenBank/DDBJ whole genome shotgun (WGS) entry which is preliminary data.</text>
</comment>
<comment type="function">
    <text evidence="7">Mechanosensitive channel that participates in the regulation of osmotic pressure changes within the cell, opening in response to stretch forces in the membrane lipid bilayer, without the need for other proteins. Contributes to normal resistance to hypoosmotic shock. Forms an ion channel of 1.0 nanosiemens conductance with a slight preference for anions.</text>
</comment>
<dbReference type="InterPro" id="IPR045275">
    <property type="entry name" value="MscS_archaea/bacteria_type"/>
</dbReference>
<comment type="subunit">
    <text evidence="7">Homoheptamer.</text>
</comment>
<evidence type="ECO:0000313" key="12">
    <source>
        <dbReference type="Proteomes" id="UP000078410"/>
    </source>
</evidence>
<keyword evidence="6 7" id="KW-0472">Membrane</keyword>
<dbReference type="InterPro" id="IPR006685">
    <property type="entry name" value="MscS_channel_2nd"/>
</dbReference>
<keyword evidence="4 7" id="KW-0812">Transmembrane</keyword>
<keyword evidence="5 7" id="KW-1133">Transmembrane helix</keyword>
<dbReference type="GO" id="GO:0005886">
    <property type="term" value="C:plasma membrane"/>
    <property type="evidence" value="ECO:0007669"/>
    <property type="project" value="UniProtKB-SubCell"/>
</dbReference>
<dbReference type="PROSITE" id="PS01246">
    <property type="entry name" value="UPF0003"/>
    <property type="match status" value="1"/>
</dbReference>
<dbReference type="Proteomes" id="UP000078410">
    <property type="component" value="Unassembled WGS sequence"/>
</dbReference>
<evidence type="ECO:0000256" key="5">
    <source>
        <dbReference type="ARBA" id="ARBA00022989"/>
    </source>
</evidence>
<dbReference type="InterPro" id="IPR008910">
    <property type="entry name" value="MSC_TM_helix"/>
</dbReference>
<dbReference type="InterPro" id="IPR011014">
    <property type="entry name" value="MscS_channel_TM-2"/>
</dbReference>
<evidence type="ECO:0000313" key="11">
    <source>
        <dbReference type="EMBL" id="OAT30112.1"/>
    </source>
</evidence>
<dbReference type="Pfam" id="PF00924">
    <property type="entry name" value="MS_channel_2nd"/>
    <property type="match status" value="1"/>
</dbReference>
<dbReference type="Pfam" id="PF21082">
    <property type="entry name" value="MS_channel_3rd"/>
    <property type="match status" value="1"/>
</dbReference>
<dbReference type="InterPro" id="IPR011066">
    <property type="entry name" value="MscS_channel_C_sf"/>
</dbReference>
<keyword evidence="7" id="KW-0997">Cell inner membrane</keyword>
<dbReference type="Gene3D" id="3.30.70.100">
    <property type="match status" value="1"/>
</dbReference>
<dbReference type="PANTHER" id="PTHR30221:SF1">
    <property type="entry name" value="SMALL-CONDUCTANCE MECHANOSENSITIVE CHANNEL"/>
    <property type="match status" value="1"/>
</dbReference>
<feature type="transmembrane region" description="Helical" evidence="7">
    <location>
        <begin position="24"/>
        <end position="44"/>
    </location>
</feature>
<evidence type="ECO:0000256" key="1">
    <source>
        <dbReference type="ARBA" id="ARBA00004651"/>
    </source>
</evidence>
<feature type="domain" description="Mechanosensitive ion channel transmembrane helices 2/3" evidence="10">
    <location>
        <begin position="72"/>
        <end position="112"/>
    </location>
</feature>
<dbReference type="GO" id="GO:0008381">
    <property type="term" value="F:mechanosensitive monoatomic ion channel activity"/>
    <property type="evidence" value="ECO:0007669"/>
    <property type="project" value="InterPro"/>
</dbReference>
<dbReference type="InterPro" id="IPR023408">
    <property type="entry name" value="MscS_beta-dom_sf"/>
</dbReference>
<keyword evidence="7" id="KW-0813">Transport</keyword>
<dbReference type="InterPro" id="IPR049278">
    <property type="entry name" value="MS_channel_C"/>
</dbReference>
<dbReference type="Pfam" id="PF05552">
    <property type="entry name" value="MS_channel_1st_1"/>
    <property type="match status" value="1"/>
</dbReference>
<dbReference type="InterPro" id="IPR049142">
    <property type="entry name" value="MS_channel_1st"/>
</dbReference>
<sequence length="294" mass="32289">MSHFVLFPQLSHAVEWLKGHSNIIIQYGWNIVAAIILFYIGKLVSRLISGGLHKLLIKRKVDTTIVHFFTALVRYITLAFAVVAALGRLGIETSSIIAVIGAAGLAVGLALQSSLANFAAGVLLVSLRPFRASDTIQVGAVTGTVQQVHIFSTTLLTADNKEVVIPNGKIIADNIINYSRHTHRRIDLVIGVGYQSRIADVKTVIQNVIEHDPHIDRGRGVTVRLGELGASSLNFYVRVWIRNADYWNTYFDLLENIKEALDANAIDIPYPQMDIRVQQVVGALNTASVERMAS</sequence>
<dbReference type="Gene3D" id="1.10.287.1260">
    <property type="match status" value="1"/>
</dbReference>
<comment type="similarity">
    <text evidence="2 7">Belongs to the MscS (TC 1.A.23) family.</text>
</comment>
<comment type="caution">
    <text evidence="7">Lacks conserved residue(s) required for the propagation of feature annotation.</text>
</comment>
<name>A0A1B7IKS9_9ENTR</name>
<protein>
    <recommendedName>
        <fullName evidence="7">Small-conductance mechanosensitive channel</fullName>
    </recommendedName>
</protein>
<dbReference type="InterPro" id="IPR010920">
    <property type="entry name" value="LSM_dom_sf"/>
</dbReference>
<dbReference type="NCBIfam" id="NF007662">
    <property type="entry name" value="PRK10334.1"/>
    <property type="match status" value="1"/>
</dbReference>
<accession>A0A1B7IKS9</accession>
<dbReference type="Pfam" id="PF21088">
    <property type="entry name" value="MS_channel_1st"/>
    <property type="match status" value="1"/>
</dbReference>
<evidence type="ECO:0000256" key="4">
    <source>
        <dbReference type="ARBA" id="ARBA00022692"/>
    </source>
</evidence>
<reference evidence="11 12" key="1">
    <citation type="submission" date="2016-04" db="EMBL/GenBank/DDBJ databases">
        <title>ATOL: Assembling a taxonomically balanced genome-scale reconstruction of the evolutionary history of the Enterobacteriaceae.</title>
        <authorList>
            <person name="Plunkett G.III."/>
            <person name="Neeno-Eckwall E.C."/>
            <person name="Glasner J.D."/>
            <person name="Perna N.T."/>
        </authorList>
    </citation>
    <scope>NUCLEOTIDE SEQUENCE [LARGE SCALE GENOMIC DNA]</scope>
    <source>
        <strain evidence="11 12">ATCC 51605</strain>
    </source>
</reference>
<keyword evidence="12" id="KW-1185">Reference proteome</keyword>
<dbReference type="SUPFAM" id="SSF50182">
    <property type="entry name" value="Sm-like ribonucleoproteins"/>
    <property type="match status" value="1"/>
</dbReference>
<dbReference type="PATRIC" id="fig|1354251.4.peg.3098"/>
<keyword evidence="7" id="KW-0407">Ion channel</keyword>
<evidence type="ECO:0000256" key="7">
    <source>
        <dbReference type="RuleBase" id="RU369025"/>
    </source>
</evidence>
<dbReference type="RefSeq" id="WP_064560754.1">
    <property type="nucleotide sequence ID" value="NZ_LXER01000027.1"/>
</dbReference>
<evidence type="ECO:0000259" key="10">
    <source>
        <dbReference type="Pfam" id="PF21088"/>
    </source>
</evidence>
<evidence type="ECO:0000256" key="2">
    <source>
        <dbReference type="ARBA" id="ARBA00008017"/>
    </source>
</evidence>
<evidence type="ECO:0000256" key="3">
    <source>
        <dbReference type="ARBA" id="ARBA00022475"/>
    </source>
</evidence>
<evidence type="ECO:0000256" key="6">
    <source>
        <dbReference type="ARBA" id="ARBA00023136"/>
    </source>
</evidence>
<feature type="transmembrane region" description="Helical" evidence="7">
    <location>
        <begin position="96"/>
        <end position="125"/>
    </location>
</feature>
<evidence type="ECO:0000259" key="9">
    <source>
        <dbReference type="Pfam" id="PF21082"/>
    </source>
</evidence>
<gene>
    <name evidence="11" type="ORF">M975_3011</name>
</gene>
<feature type="domain" description="Mechanosensitive ion channel MscS C-terminal" evidence="9">
    <location>
        <begin position="186"/>
        <end position="268"/>
    </location>
</feature>
<keyword evidence="3" id="KW-1003">Cell membrane</keyword>